<comment type="caution">
    <text evidence="12">The sequence shown here is derived from an EMBL/GenBank/DDBJ whole genome shotgun (WGS) entry which is preliminary data.</text>
</comment>
<dbReference type="InterPro" id="IPR016185">
    <property type="entry name" value="PreATP-grasp_dom_sf"/>
</dbReference>
<dbReference type="InterPro" id="IPR004218">
    <property type="entry name" value="GSHS_ATP-bd"/>
</dbReference>
<evidence type="ECO:0000256" key="2">
    <source>
        <dbReference type="ARBA" id="ARBA00001946"/>
    </source>
</evidence>
<dbReference type="SUPFAM" id="SSF56059">
    <property type="entry name" value="Glutathione synthetase ATP-binding domain-like"/>
    <property type="match status" value="1"/>
</dbReference>
<keyword evidence="9" id="KW-0464">Manganese</keyword>
<reference evidence="12 13" key="1">
    <citation type="submission" date="2020-07" db="EMBL/GenBank/DDBJ databases">
        <title>Taxonomic revisions and descriptions of new bacterial species based on genomic comparisons in the high-G+C-content subgroup of the family Alcaligenaceae.</title>
        <authorList>
            <person name="Szabo A."/>
            <person name="Felfoldi T."/>
        </authorList>
    </citation>
    <scope>NUCLEOTIDE SEQUENCE [LARGE SCALE GENOMIC DNA]</scope>
    <source>
        <strain evidence="12 13">LMG 24012</strain>
    </source>
</reference>
<dbReference type="InterPro" id="IPR006284">
    <property type="entry name" value="Glut_synth_pro"/>
</dbReference>
<proteinExistence type="inferred from homology"/>
<comment type="catalytic activity">
    <reaction evidence="10">
        <text>gamma-L-glutamyl-L-cysteine + glycine + ATP = glutathione + ADP + phosphate + H(+)</text>
        <dbReference type="Rhea" id="RHEA:13557"/>
        <dbReference type="ChEBI" id="CHEBI:15378"/>
        <dbReference type="ChEBI" id="CHEBI:30616"/>
        <dbReference type="ChEBI" id="CHEBI:43474"/>
        <dbReference type="ChEBI" id="CHEBI:57305"/>
        <dbReference type="ChEBI" id="CHEBI:57925"/>
        <dbReference type="ChEBI" id="CHEBI:58173"/>
        <dbReference type="ChEBI" id="CHEBI:456216"/>
        <dbReference type="EC" id="6.3.2.3"/>
    </reaction>
</comment>
<evidence type="ECO:0000313" key="12">
    <source>
        <dbReference type="EMBL" id="NYT51883.1"/>
    </source>
</evidence>
<keyword evidence="6 10" id="KW-0547">Nucleotide-binding</keyword>
<dbReference type="GO" id="GO:0046872">
    <property type="term" value="F:metal ion binding"/>
    <property type="evidence" value="ECO:0007669"/>
    <property type="project" value="UniProtKB-KW"/>
</dbReference>
<keyword evidence="8" id="KW-0460">Magnesium</keyword>
<dbReference type="UniPathway" id="UPA00142">
    <property type="reaction ID" value="UER00210"/>
</dbReference>
<dbReference type="InterPro" id="IPR011761">
    <property type="entry name" value="ATP-grasp"/>
</dbReference>
<comment type="cofactor">
    <cofactor evidence="2">
        <name>Mg(2+)</name>
        <dbReference type="ChEBI" id="CHEBI:18420"/>
    </cofactor>
</comment>
<evidence type="ECO:0000256" key="8">
    <source>
        <dbReference type="ARBA" id="ARBA00022842"/>
    </source>
</evidence>
<keyword evidence="3 10" id="KW-0436">Ligase</keyword>
<protein>
    <recommendedName>
        <fullName evidence="10">Glutathione synthetase</fullName>
        <ecNumber evidence="10">6.3.2.3</ecNumber>
    </recommendedName>
    <alternativeName>
        <fullName evidence="10">GSH synthetase</fullName>
        <shortName evidence="10">GSH-S</shortName>
        <shortName evidence="10">GSHase</shortName>
    </alternativeName>
    <alternativeName>
        <fullName evidence="10">Glutathione synthase</fullName>
    </alternativeName>
</protein>
<dbReference type="GO" id="GO:0005737">
    <property type="term" value="C:cytoplasm"/>
    <property type="evidence" value="ECO:0007669"/>
    <property type="project" value="TreeGrafter"/>
</dbReference>
<dbReference type="Gene3D" id="3.40.50.20">
    <property type="match status" value="1"/>
</dbReference>
<dbReference type="PROSITE" id="PS50975">
    <property type="entry name" value="ATP_GRASP"/>
    <property type="match status" value="1"/>
</dbReference>
<keyword evidence="4 10" id="KW-0317">Glutathione biosynthesis</keyword>
<evidence type="ECO:0000256" key="7">
    <source>
        <dbReference type="ARBA" id="ARBA00022840"/>
    </source>
</evidence>
<dbReference type="InterPro" id="IPR004215">
    <property type="entry name" value="GSHS_N"/>
</dbReference>
<evidence type="ECO:0000256" key="6">
    <source>
        <dbReference type="ARBA" id="ARBA00022741"/>
    </source>
</evidence>
<dbReference type="FunFam" id="3.30.1490.20:FF:000009">
    <property type="entry name" value="Glutathione synthetase"/>
    <property type="match status" value="1"/>
</dbReference>
<dbReference type="AlphaFoldDB" id="A0A853G4R8"/>
<comment type="cofactor">
    <cofactor evidence="1">
        <name>Mn(2+)</name>
        <dbReference type="ChEBI" id="CHEBI:29035"/>
    </cofactor>
</comment>
<evidence type="ECO:0000313" key="13">
    <source>
        <dbReference type="Proteomes" id="UP000559809"/>
    </source>
</evidence>
<evidence type="ECO:0000256" key="3">
    <source>
        <dbReference type="ARBA" id="ARBA00022598"/>
    </source>
</evidence>
<comment type="similarity">
    <text evidence="10">Belongs to the prokaryotic GSH synthase family.</text>
</comment>
<evidence type="ECO:0000259" key="11">
    <source>
        <dbReference type="PROSITE" id="PS50975"/>
    </source>
</evidence>
<dbReference type="SUPFAM" id="SSF52440">
    <property type="entry name" value="PreATP-grasp domain"/>
    <property type="match status" value="1"/>
</dbReference>
<keyword evidence="13" id="KW-1185">Reference proteome</keyword>
<dbReference type="NCBIfam" id="NF003573">
    <property type="entry name" value="PRK05246.1"/>
    <property type="match status" value="1"/>
</dbReference>
<dbReference type="GO" id="GO:0005524">
    <property type="term" value="F:ATP binding"/>
    <property type="evidence" value="ECO:0007669"/>
    <property type="project" value="UniProtKB-UniRule"/>
</dbReference>
<evidence type="ECO:0000256" key="4">
    <source>
        <dbReference type="ARBA" id="ARBA00022684"/>
    </source>
</evidence>
<keyword evidence="7 10" id="KW-0067">ATP-binding</keyword>
<dbReference type="Pfam" id="PF02951">
    <property type="entry name" value="GSH-S_N"/>
    <property type="match status" value="1"/>
</dbReference>
<evidence type="ECO:0000256" key="1">
    <source>
        <dbReference type="ARBA" id="ARBA00001936"/>
    </source>
</evidence>
<evidence type="ECO:0000256" key="10">
    <source>
        <dbReference type="HAMAP-Rule" id="MF_00162"/>
    </source>
</evidence>
<dbReference type="Gene3D" id="3.30.1490.20">
    <property type="entry name" value="ATP-grasp fold, A domain"/>
    <property type="match status" value="1"/>
</dbReference>
<evidence type="ECO:0000256" key="9">
    <source>
        <dbReference type="ARBA" id="ARBA00023211"/>
    </source>
</evidence>
<feature type="domain" description="ATP-grasp" evidence="11">
    <location>
        <begin position="129"/>
        <end position="314"/>
    </location>
</feature>
<evidence type="ECO:0000256" key="5">
    <source>
        <dbReference type="ARBA" id="ARBA00022723"/>
    </source>
</evidence>
<dbReference type="NCBIfam" id="TIGR01380">
    <property type="entry name" value="glut_syn"/>
    <property type="match status" value="1"/>
</dbReference>
<gene>
    <name evidence="10 12" type="primary">gshB</name>
    <name evidence="12" type="ORF">H0A72_21460</name>
</gene>
<dbReference type="EC" id="6.3.2.3" evidence="10"/>
<dbReference type="GO" id="GO:0004363">
    <property type="term" value="F:glutathione synthase activity"/>
    <property type="evidence" value="ECO:0007669"/>
    <property type="project" value="UniProtKB-UniRule"/>
</dbReference>
<dbReference type="InterPro" id="IPR013815">
    <property type="entry name" value="ATP_grasp_subdomain_1"/>
</dbReference>
<keyword evidence="5" id="KW-0479">Metal-binding</keyword>
<dbReference type="Pfam" id="PF02955">
    <property type="entry name" value="GSH-S_ATP"/>
    <property type="match status" value="1"/>
</dbReference>
<dbReference type="RefSeq" id="WP_180158555.1">
    <property type="nucleotide sequence ID" value="NZ_JACCEM010000018.1"/>
</dbReference>
<comment type="pathway">
    <text evidence="10">Sulfur metabolism; glutathione biosynthesis; glutathione from L-cysteine and L-glutamate: step 2/2.</text>
</comment>
<dbReference type="EMBL" id="JACCEM010000018">
    <property type="protein sequence ID" value="NYT51883.1"/>
    <property type="molecule type" value="Genomic_DNA"/>
</dbReference>
<dbReference type="HAMAP" id="MF_00162">
    <property type="entry name" value="GSH_S"/>
    <property type="match status" value="1"/>
</dbReference>
<dbReference type="Proteomes" id="UP000559809">
    <property type="component" value="Unassembled WGS sequence"/>
</dbReference>
<name>A0A853G4R8_9BURK</name>
<dbReference type="Gene3D" id="3.30.470.20">
    <property type="entry name" value="ATP-grasp fold, B domain"/>
    <property type="match status" value="1"/>
</dbReference>
<sequence length="319" mass="34807">MHVLFIIDPLPSLKAYKDTSVAMMRALAARGHTISVAYQGGLYIDEGVVMAEAMGIDLVQGADLHEHAWWRPRGNVQETRLSEFSAVLMRKDPPFDMEYVYATHLLEYAEAQGARVFNSGAALRNHPEKLAITEFAEFTAPTLVTRNVVRLRAFHAKHRDVVVKPLDGMGGTGIFRLQPDEHNLSSILEMLTGFGTRTIMAQRYIPEITDGDKRLLLIAGQPVPYVLARIPLAGETRGNLAAGGRGVAREPTARDLEIAQAIGPKLVGRGLLLVGLDIIGDYVTEVNVTSPTCFVEITEQTGYDVAAHFAAALEHAVGL</sequence>
<accession>A0A853G4R8</accession>
<dbReference type="PANTHER" id="PTHR21621">
    <property type="entry name" value="RIBOSOMAL PROTEIN S6 MODIFICATION PROTEIN"/>
    <property type="match status" value="1"/>
</dbReference>
<organism evidence="12 13">
    <name type="scientific">Parapusillimonas granuli</name>
    <dbReference type="NCBI Taxonomy" id="380911"/>
    <lineage>
        <taxon>Bacteria</taxon>
        <taxon>Pseudomonadati</taxon>
        <taxon>Pseudomonadota</taxon>
        <taxon>Betaproteobacteria</taxon>
        <taxon>Burkholderiales</taxon>
        <taxon>Alcaligenaceae</taxon>
        <taxon>Parapusillimonas</taxon>
    </lineage>
</organism>
<dbReference type="PANTHER" id="PTHR21621:SF4">
    <property type="entry name" value="GLUTATHIONE SYNTHETASE"/>
    <property type="match status" value="1"/>
</dbReference>